<dbReference type="SUPFAM" id="SSF53383">
    <property type="entry name" value="PLP-dependent transferases"/>
    <property type="match status" value="1"/>
</dbReference>
<reference evidence="2" key="1">
    <citation type="submission" date="2022-07" db="EMBL/GenBank/DDBJ databases">
        <title>Fungi with potential for degradation of polypropylene.</title>
        <authorList>
            <person name="Gostincar C."/>
        </authorList>
    </citation>
    <scope>NUCLEOTIDE SEQUENCE</scope>
    <source>
        <strain evidence="2">EXF-13308</strain>
    </source>
</reference>
<dbReference type="PANTHER" id="PTHR43586:SF21">
    <property type="entry name" value="PYRIDOXAL PHOSPHATE (PLP)-DEPENDENT ASPARTATE AMINOTRANSFERASE SUPERFAMILY"/>
    <property type="match status" value="1"/>
</dbReference>
<dbReference type="Gene3D" id="3.90.1150.10">
    <property type="entry name" value="Aspartate Aminotransferase, domain 1"/>
    <property type="match status" value="1"/>
</dbReference>
<accession>A0AA38R877</accession>
<organism evidence="2 3">
    <name type="scientific">Pleurostoma richardsiae</name>
    <dbReference type="NCBI Taxonomy" id="41990"/>
    <lineage>
        <taxon>Eukaryota</taxon>
        <taxon>Fungi</taxon>
        <taxon>Dikarya</taxon>
        <taxon>Ascomycota</taxon>
        <taxon>Pezizomycotina</taxon>
        <taxon>Sordariomycetes</taxon>
        <taxon>Sordariomycetidae</taxon>
        <taxon>Calosphaeriales</taxon>
        <taxon>Pleurostomataceae</taxon>
        <taxon>Pleurostoma</taxon>
    </lineage>
</organism>
<comment type="caution">
    <text evidence="2">The sequence shown here is derived from an EMBL/GenBank/DDBJ whole genome shotgun (WGS) entry which is preliminary data.</text>
</comment>
<dbReference type="InterPro" id="IPR015424">
    <property type="entry name" value="PyrdxlP-dep_Trfase"/>
</dbReference>
<dbReference type="Gene3D" id="3.40.640.10">
    <property type="entry name" value="Type I PLP-dependent aspartate aminotransferase-like (Major domain)"/>
    <property type="match status" value="1"/>
</dbReference>
<dbReference type="Proteomes" id="UP001174694">
    <property type="component" value="Unassembled WGS sequence"/>
</dbReference>
<dbReference type="InterPro" id="IPR015421">
    <property type="entry name" value="PyrdxlP-dep_Trfase_major"/>
</dbReference>
<dbReference type="AlphaFoldDB" id="A0AA38R877"/>
<dbReference type="InterPro" id="IPR015422">
    <property type="entry name" value="PyrdxlP-dep_Trfase_small"/>
</dbReference>
<dbReference type="PANTHER" id="PTHR43586">
    <property type="entry name" value="CYSTEINE DESULFURASE"/>
    <property type="match status" value="1"/>
</dbReference>
<dbReference type="EMBL" id="JANBVO010000032">
    <property type="protein sequence ID" value="KAJ9137907.1"/>
    <property type="molecule type" value="Genomic_DNA"/>
</dbReference>
<gene>
    <name evidence="2" type="ORF">NKR23_g8888</name>
</gene>
<evidence type="ECO:0000259" key="1">
    <source>
        <dbReference type="Pfam" id="PF00266"/>
    </source>
</evidence>
<name>A0AA38R877_9PEZI</name>
<evidence type="ECO:0000313" key="3">
    <source>
        <dbReference type="Proteomes" id="UP001174694"/>
    </source>
</evidence>
<dbReference type="InterPro" id="IPR000192">
    <property type="entry name" value="Aminotrans_V_dom"/>
</dbReference>
<dbReference type="Pfam" id="PF00266">
    <property type="entry name" value="Aminotran_5"/>
    <property type="match status" value="1"/>
</dbReference>
<protein>
    <submittedName>
        <fullName evidence="2">Cysteine desulfurase</fullName>
    </submittedName>
</protein>
<feature type="domain" description="Aminotransferase class V" evidence="1">
    <location>
        <begin position="18"/>
        <end position="382"/>
    </location>
</feature>
<proteinExistence type="predicted"/>
<keyword evidence="3" id="KW-1185">Reference proteome</keyword>
<evidence type="ECO:0000313" key="2">
    <source>
        <dbReference type="EMBL" id="KAJ9137907.1"/>
    </source>
</evidence>
<sequence length="394" mass="43465">MDMTQVRGSFPGLSQDQVFFDNAGGSQTLGAAIESIRDYLANSNVQLGATYATGKKSTARYDAGCQAAAEYINASGDEIVLGAATTQLFRNLSYALLFQPGDEIVVSGIDHEANIAPWVDLADRQKLVLKWWKPSTTAQPRLTAEGLKELLSQKTRLVAFTHASNILGTIHDVKTIAAAVHAHNPRTLVCVDAVAYAPHRKIDVKVLGVDIYCFSWYKVYGPHISMLYASHVAQQQMRSLGHFFNPSDTLEHKLGLAGASYELVSAIPAILEYLSGKWAGIVEQEQKLQQILLDYLNGRDDVTIHGEKSADTAIRVPTVSFTVKEWNSQELVETVEKDSNFGFRWGGFYSNRLVYEFLGLGSDGVVRVSMVHYNTVDEVKSFISALDRTLSRPR</sequence>